<proteinExistence type="predicted"/>
<organism evidence="2 3">
    <name type="scientific">Coemansia javaensis</name>
    <dbReference type="NCBI Taxonomy" id="2761396"/>
    <lineage>
        <taxon>Eukaryota</taxon>
        <taxon>Fungi</taxon>
        <taxon>Fungi incertae sedis</taxon>
        <taxon>Zoopagomycota</taxon>
        <taxon>Kickxellomycotina</taxon>
        <taxon>Kickxellomycetes</taxon>
        <taxon>Kickxellales</taxon>
        <taxon>Kickxellaceae</taxon>
        <taxon>Coemansia</taxon>
    </lineage>
</organism>
<keyword evidence="3" id="KW-1185">Reference proteome</keyword>
<dbReference type="OrthoDB" id="5541425at2759"/>
<dbReference type="EMBL" id="JANBUL010000150">
    <property type="protein sequence ID" value="KAJ2780105.1"/>
    <property type="molecule type" value="Genomic_DNA"/>
</dbReference>
<dbReference type="AlphaFoldDB" id="A0A9W8LI95"/>
<sequence length="234" mass="24813">MDINLLGDDDDDSQTCNLQPALQPQRPDTAPLEERMARLSTGTLDHDDFGDLLHSSSTADAGWAATDPAPPADGGDELQPAPAAGRRDEHRDPAGADAEQVLGWILHARVPEPPGAESAAWESAEGLMGGDPSLHLGEIASRLCSIIPEMPQVAEPPEDPERHLAPLDPVYAAAKSAGPAEAMHLEHECQKIGERTCALLWPLYSVPAADVADLSDKDALVTAYMGLAEKVNRS</sequence>
<gene>
    <name evidence="2" type="ORF">H4R18_003648</name>
</gene>
<dbReference type="Proteomes" id="UP001140217">
    <property type="component" value="Unassembled WGS sequence"/>
</dbReference>
<evidence type="ECO:0000313" key="3">
    <source>
        <dbReference type="Proteomes" id="UP001140217"/>
    </source>
</evidence>
<protein>
    <submittedName>
        <fullName evidence="2">Uncharacterized protein</fullName>
    </submittedName>
</protein>
<feature type="region of interest" description="Disordered" evidence="1">
    <location>
        <begin position="1"/>
        <end position="93"/>
    </location>
</feature>
<accession>A0A9W8LI95</accession>
<feature type="compositionally biased region" description="Low complexity" evidence="1">
    <location>
        <begin position="58"/>
        <end position="67"/>
    </location>
</feature>
<reference evidence="2" key="1">
    <citation type="submission" date="2022-07" db="EMBL/GenBank/DDBJ databases">
        <title>Phylogenomic reconstructions and comparative analyses of Kickxellomycotina fungi.</title>
        <authorList>
            <person name="Reynolds N.K."/>
            <person name="Stajich J.E."/>
            <person name="Barry K."/>
            <person name="Grigoriev I.V."/>
            <person name="Crous P."/>
            <person name="Smith M.E."/>
        </authorList>
    </citation>
    <scope>NUCLEOTIDE SEQUENCE</scope>
    <source>
        <strain evidence="2">NBRC 105414</strain>
    </source>
</reference>
<evidence type="ECO:0000313" key="2">
    <source>
        <dbReference type="EMBL" id="KAJ2780105.1"/>
    </source>
</evidence>
<name>A0A9W8LI95_9FUNG</name>
<comment type="caution">
    <text evidence="2">The sequence shown here is derived from an EMBL/GenBank/DDBJ whole genome shotgun (WGS) entry which is preliminary data.</text>
</comment>
<evidence type="ECO:0000256" key="1">
    <source>
        <dbReference type="SAM" id="MobiDB-lite"/>
    </source>
</evidence>